<sequence length="133" mass="14301">MRRNAILGGVGALIVFILIIVGLYLLGDDDQSALERLRDIAVIFVVLTSLLTVALLAAVTGALIYLVMQVKDKVIPLLEEVTGTAKTVRNTASFVSEETVRPIAGVAGWVAKNRQFSRVVTGKTKKIPDPSKL</sequence>
<keyword evidence="1" id="KW-1133">Transmembrane helix</keyword>
<proteinExistence type="predicted"/>
<accession>A0A6J4VAF7</accession>
<evidence type="ECO:0000313" key="2">
    <source>
        <dbReference type="EMBL" id="CAA9569930.1"/>
    </source>
</evidence>
<protein>
    <submittedName>
        <fullName evidence="2">Uncharacterized protein</fullName>
    </submittedName>
</protein>
<gene>
    <name evidence="2" type="ORF">AVDCRST_MAG33-2418</name>
</gene>
<dbReference type="AlphaFoldDB" id="A0A6J4VAF7"/>
<organism evidence="2">
    <name type="scientific">uncultured Thermomicrobiales bacterium</name>
    <dbReference type="NCBI Taxonomy" id="1645740"/>
    <lineage>
        <taxon>Bacteria</taxon>
        <taxon>Pseudomonadati</taxon>
        <taxon>Thermomicrobiota</taxon>
        <taxon>Thermomicrobia</taxon>
        <taxon>Thermomicrobiales</taxon>
        <taxon>environmental samples</taxon>
    </lineage>
</organism>
<evidence type="ECO:0000256" key="1">
    <source>
        <dbReference type="SAM" id="Phobius"/>
    </source>
</evidence>
<feature type="transmembrane region" description="Helical" evidence="1">
    <location>
        <begin position="7"/>
        <end position="26"/>
    </location>
</feature>
<feature type="transmembrane region" description="Helical" evidence="1">
    <location>
        <begin position="41"/>
        <end position="67"/>
    </location>
</feature>
<reference evidence="2" key="1">
    <citation type="submission" date="2020-02" db="EMBL/GenBank/DDBJ databases">
        <authorList>
            <person name="Meier V. D."/>
        </authorList>
    </citation>
    <scope>NUCLEOTIDE SEQUENCE</scope>
    <source>
        <strain evidence="2">AVDCRST_MAG33</strain>
    </source>
</reference>
<dbReference type="EMBL" id="CADCWK010000280">
    <property type="protein sequence ID" value="CAA9569930.1"/>
    <property type="molecule type" value="Genomic_DNA"/>
</dbReference>
<keyword evidence="1" id="KW-0812">Transmembrane</keyword>
<name>A0A6J4VAF7_9BACT</name>
<keyword evidence="1" id="KW-0472">Membrane</keyword>